<dbReference type="PANTHER" id="PTHR47290">
    <property type="entry name" value="RING FINGER PROTEIN"/>
    <property type="match status" value="1"/>
</dbReference>
<feature type="compositionally biased region" description="Basic residues" evidence="1">
    <location>
        <begin position="1"/>
        <end position="13"/>
    </location>
</feature>
<keyword evidence="3" id="KW-1185">Reference proteome</keyword>
<name>A0ABC8VKG5_9POAL</name>
<organism evidence="2 3">
    <name type="scientific">Urochloa decumbens</name>
    <dbReference type="NCBI Taxonomy" id="240449"/>
    <lineage>
        <taxon>Eukaryota</taxon>
        <taxon>Viridiplantae</taxon>
        <taxon>Streptophyta</taxon>
        <taxon>Embryophyta</taxon>
        <taxon>Tracheophyta</taxon>
        <taxon>Spermatophyta</taxon>
        <taxon>Magnoliopsida</taxon>
        <taxon>Liliopsida</taxon>
        <taxon>Poales</taxon>
        <taxon>Poaceae</taxon>
        <taxon>PACMAD clade</taxon>
        <taxon>Panicoideae</taxon>
        <taxon>Panicodae</taxon>
        <taxon>Paniceae</taxon>
        <taxon>Melinidinae</taxon>
        <taxon>Urochloa</taxon>
    </lineage>
</organism>
<protein>
    <submittedName>
        <fullName evidence="2">Uncharacterized protein</fullName>
    </submittedName>
</protein>
<evidence type="ECO:0000256" key="1">
    <source>
        <dbReference type="SAM" id="MobiDB-lite"/>
    </source>
</evidence>
<gene>
    <name evidence="2" type="ORF">URODEC1_LOCUS4214</name>
</gene>
<feature type="region of interest" description="Disordered" evidence="1">
    <location>
        <begin position="1"/>
        <end position="185"/>
    </location>
</feature>
<dbReference type="Proteomes" id="UP001497457">
    <property type="component" value="Chromosome 10rd"/>
</dbReference>
<dbReference type="InterPro" id="IPR044171">
    <property type="entry name" value="LAX2-like"/>
</dbReference>
<sequence length="298" mass="31651">MVTLLRPRRHAHGPLRLIRSQPLPTPPPSRRSSVLRPPMAQDPSHPHRHSSKDTAAPPPPEPEPEQPPQPEIAQHQPAPALPHDVAAAVPEAAASTSSSTGSDAAGSSWLQLGIGPSSTSPSPSSSSRRKRQRTTGDDAAGPSTSVQLSAPPPPPGLRLSLQPQPAGPSSSSSAAPVAVAAAPPPPGHEAGTWFLLQAAQNQRREPPLQQIARSYLRVSRDGRMTVRVVMRYLVNKLGLDDDSQLEITCRGQRLLPTMTLQQVRDTIWRPVPAEAAAVLPAPGSPSTNQIMTLHYGRS</sequence>
<evidence type="ECO:0000313" key="2">
    <source>
        <dbReference type="EMBL" id="CAL4892298.1"/>
    </source>
</evidence>
<feature type="compositionally biased region" description="Low complexity" evidence="1">
    <location>
        <begin position="116"/>
        <end position="126"/>
    </location>
</feature>
<dbReference type="Gene3D" id="3.10.20.90">
    <property type="entry name" value="Phosphatidylinositol 3-kinase Catalytic Subunit, Chain A, domain 1"/>
    <property type="match status" value="1"/>
</dbReference>
<evidence type="ECO:0000313" key="3">
    <source>
        <dbReference type="Proteomes" id="UP001497457"/>
    </source>
</evidence>
<dbReference type="AlphaFoldDB" id="A0ABC8VKG5"/>
<feature type="compositionally biased region" description="Low complexity" evidence="1">
    <location>
        <begin position="71"/>
        <end position="108"/>
    </location>
</feature>
<reference evidence="2" key="1">
    <citation type="submission" date="2024-10" db="EMBL/GenBank/DDBJ databases">
        <authorList>
            <person name="Ryan C."/>
        </authorList>
    </citation>
    <scope>NUCLEOTIDE SEQUENCE [LARGE SCALE GENOMIC DNA]</scope>
</reference>
<feature type="compositionally biased region" description="Low complexity" evidence="1">
    <location>
        <begin position="159"/>
        <end position="181"/>
    </location>
</feature>
<feature type="compositionally biased region" description="Pro residues" evidence="1">
    <location>
        <begin position="56"/>
        <end position="70"/>
    </location>
</feature>
<proteinExistence type="predicted"/>
<dbReference type="EMBL" id="OZ075120">
    <property type="protein sequence ID" value="CAL4892298.1"/>
    <property type="molecule type" value="Genomic_DNA"/>
</dbReference>
<accession>A0ABC8VKG5</accession>
<dbReference type="PANTHER" id="PTHR47290:SF5">
    <property type="entry name" value="OS12G0479100 PROTEIN"/>
    <property type="match status" value="1"/>
</dbReference>